<feature type="transmembrane region" description="Helical" evidence="1">
    <location>
        <begin position="6"/>
        <end position="29"/>
    </location>
</feature>
<evidence type="ECO:0000313" key="2">
    <source>
        <dbReference type="EMBL" id="GMR59688.1"/>
    </source>
</evidence>
<keyword evidence="1" id="KW-1133">Transmembrane helix</keyword>
<name>A0AAN5DA28_9BILA</name>
<organism evidence="2 3">
    <name type="scientific">Pristionchus mayeri</name>
    <dbReference type="NCBI Taxonomy" id="1317129"/>
    <lineage>
        <taxon>Eukaryota</taxon>
        <taxon>Metazoa</taxon>
        <taxon>Ecdysozoa</taxon>
        <taxon>Nematoda</taxon>
        <taxon>Chromadorea</taxon>
        <taxon>Rhabditida</taxon>
        <taxon>Rhabditina</taxon>
        <taxon>Diplogasteromorpha</taxon>
        <taxon>Diplogasteroidea</taxon>
        <taxon>Neodiplogasteridae</taxon>
        <taxon>Pristionchus</taxon>
    </lineage>
</organism>
<protein>
    <submittedName>
        <fullName evidence="2">Uncharacterized protein</fullName>
    </submittedName>
</protein>
<sequence>SFFFFSRLVILLSIFIIIHGHFFLFGPLFGDPMGGFFGRPYGGGPGCGGRWSSSCGSRAPSPCECILG</sequence>
<keyword evidence="1" id="KW-0812">Transmembrane</keyword>
<gene>
    <name evidence="2" type="ORF">PMAYCL1PPCAC_29883</name>
</gene>
<reference evidence="3" key="1">
    <citation type="submission" date="2022-10" db="EMBL/GenBank/DDBJ databases">
        <title>Genome assembly of Pristionchus species.</title>
        <authorList>
            <person name="Yoshida K."/>
            <person name="Sommer R.J."/>
        </authorList>
    </citation>
    <scope>NUCLEOTIDE SEQUENCE [LARGE SCALE GENOMIC DNA]</scope>
    <source>
        <strain evidence="3">RS5460</strain>
    </source>
</reference>
<comment type="caution">
    <text evidence="2">The sequence shown here is derived from an EMBL/GenBank/DDBJ whole genome shotgun (WGS) entry which is preliminary data.</text>
</comment>
<keyword evidence="3" id="KW-1185">Reference proteome</keyword>
<feature type="non-terminal residue" evidence="2">
    <location>
        <position position="1"/>
    </location>
</feature>
<evidence type="ECO:0000313" key="3">
    <source>
        <dbReference type="Proteomes" id="UP001328107"/>
    </source>
</evidence>
<keyword evidence="1" id="KW-0472">Membrane</keyword>
<accession>A0AAN5DA28</accession>
<evidence type="ECO:0000256" key="1">
    <source>
        <dbReference type="SAM" id="Phobius"/>
    </source>
</evidence>
<proteinExistence type="predicted"/>
<dbReference type="Proteomes" id="UP001328107">
    <property type="component" value="Unassembled WGS sequence"/>
</dbReference>
<dbReference type="EMBL" id="BTRK01000006">
    <property type="protein sequence ID" value="GMR59688.1"/>
    <property type="molecule type" value="Genomic_DNA"/>
</dbReference>
<dbReference type="AlphaFoldDB" id="A0AAN5DA28"/>